<gene>
    <name evidence="6" type="ORF">C3942_04355</name>
</gene>
<reference evidence="6 7" key="1">
    <citation type="submission" date="2018-02" db="EMBL/GenBank/DDBJ databases">
        <title>Genome sequencing of Solimonas sp. HR-BB.</title>
        <authorList>
            <person name="Lee Y."/>
            <person name="Jeon C.O."/>
        </authorList>
    </citation>
    <scope>NUCLEOTIDE SEQUENCE [LARGE SCALE GENOMIC DNA]</scope>
    <source>
        <strain evidence="6 7">HR-BB</strain>
    </source>
</reference>
<dbReference type="SUPFAM" id="SSF46689">
    <property type="entry name" value="Homeodomain-like"/>
    <property type="match status" value="1"/>
</dbReference>
<dbReference type="Pfam" id="PF16859">
    <property type="entry name" value="TetR_C_11"/>
    <property type="match status" value="1"/>
</dbReference>
<proteinExistence type="predicted"/>
<protein>
    <submittedName>
        <fullName evidence="6">TetR family transcriptional regulator</fullName>
    </submittedName>
</protein>
<dbReference type="PANTHER" id="PTHR30055:SF234">
    <property type="entry name" value="HTH-TYPE TRANSCRIPTIONAL REGULATOR BETI"/>
    <property type="match status" value="1"/>
</dbReference>
<dbReference type="Gene3D" id="1.10.10.60">
    <property type="entry name" value="Homeodomain-like"/>
    <property type="match status" value="1"/>
</dbReference>
<organism evidence="6 7">
    <name type="scientific">Solimonas fluminis</name>
    <dbReference type="NCBI Taxonomy" id="2086571"/>
    <lineage>
        <taxon>Bacteria</taxon>
        <taxon>Pseudomonadati</taxon>
        <taxon>Pseudomonadota</taxon>
        <taxon>Gammaproteobacteria</taxon>
        <taxon>Nevskiales</taxon>
        <taxon>Nevskiaceae</taxon>
        <taxon>Solimonas</taxon>
    </lineage>
</organism>
<feature type="DNA-binding region" description="H-T-H motif" evidence="4">
    <location>
        <begin position="73"/>
        <end position="92"/>
    </location>
</feature>
<dbReference type="GO" id="GO:0003700">
    <property type="term" value="F:DNA-binding transcription factor activity"/>
    <property type="evidence" value="ECO:0007669"/>
    <property type="project" value="TreeGrafter"/>
</dbReference>
<evidence type="ECO:0000256" key="1">
    <source>
        <dbReference type="ARBA" id="ARBA00023015"/>
    </source>
</evidence>
<dbReference type="FunFam" id="1.10.10.60:FF:000141">
    <property type="entry name" value="TetR family transcriptional regulator"/>
    <property type="match status" value="1"/>
</dbReference>
<evidence type="ECO:0000259" key="5">
    <source>
        <dbReference type="PROSITE" id="PS50977"/>
    </source>
</evidence>
<dbReference type="Pfam" id="PF00440">
    <property type="entry name" value="TetR_N"/>
    <property type="match status" value="1"/>
</dbReference>
<feature type="domain" description="HTH tetR-type" evidence="5">
    <location>
        <begin position="50"/>
        <end position="110"/>
    </location>
</feature>
<evidence type="ECO:0000256" key="2">
    <source>
        <dbReference type="ARBA" id="ARBA00023125"/>
    </source>
</evidence>
<dbReference type="PANTHER" id="PTHR30055">
    <property type="entry name" value="HTH-TYPE TRANSCRIPTIONAL REGULATOR RUTR"/>
    <property type="match status" value="1"/>
</dbReference>
<dbReference type="Proteomes" id="UP000238220">
    <property type="component" value="Unassembled WGS sequence"/>
</dbReference>
<keyword evidence="2 4" id="KW-0238">DNA-binding</keyword>
<evidence type="ECO:0000256" key="4">
    <source>
        <dbReference type="PROSITE-ProRule" id="PRU00335"/>
    </source>
</evidence>
<dbReference type="OrthoDB" id="8535430at2"/>
<dbReference type="GO" id="GO:0000976">
    <property type="term" value="F:transcription cis-regulatory region binding"/>
    <property type="evidence" value="ECO:0007669"/>
    <property type="project" value="TreeGrafter"/>
</dbReference>
<dbReference type="SUPFAM" id="SSF48498">
    <property type="entry name" value="Tetracyclin repressor-like, C-terminal domain"/>
    <property type="match status" value="1"/>
</dbReference>
<keyword evidence="3" id="KW-0804">Transcription</keyword>
<evidence type="ECO:0000256" key="3">
    <source>
        <dbReference type="ARBA" id="ARBA00023163"/>
    </source>
</evidence>
<dbReference type="InterPro" id="IPR036271">
    <property type="entry name" value="Tet_transcr_reg_TetR-rel_C_sf"/>
</dbReference>
<dbReference type="InterPro" id="IPR050109">
    <property type="entry name" value="HTH-type_TetR-like_transc_reg"/>
</dbReference>
<dbReference type="PROSITE" id="PS50977">
    <property type="entry name" value="HTH_TETR_2"/>
    <property type="match status" value="1"/>
</dbReference>
<evidence type="ECO:0000313" key="6">
    <source>
        <dbReference type="EMBL" id="PPE74915.1"/>
    </source>
</evidence>
<evidence type="ECO:0000313" key="7">
    <source>
        <dbReference type="Proteomes" id="UP000238220"/>
    </source>
</evidence>
<dbReference type="InterPro" id="IPR009057">
    <property type="entry name" value="Homeodomain-like_sf"/>
</dbReference>
<comment type="caution">
    <text evidence="6">The sequence shown here is derived from an EMBL/GenBank/DDBJ whole genome shotgun (WGS) entry which is preliminary data.</text>
</comment>
<accession>A0A2S5TIX5</accession>
<name>A0A2S5TIX5_9GAMM</name>
<keyword evidence="7" id="KW-1185">Reference proteome</keyword>
<dbReference type="InterPro" id="IPR001647">
    <property type="entry name" value="HTH_TetR"/>
</dbReference>
<sequence length="246" mass="28360">MRRRPLPADAAFFDFARPIRGGRRRTVLGVQMHMTVAIEKRPARWSRRSEARPGELVQAALELFVERGYAATRLEDVAQRAGVSKGTIYLYYGSKEELMRAAIRLAVQPKLQFAEEVMERSERSTRDMLRLIAANWMEDNSRSSSRGILKLLVSECRNFPELGHFYCEEVMQRGRAFWLRLLRRGIERGELRDIDPEAYLAVVTAPLTLLTIWQHSLGLFEKPSIDPRVYLETYVDMLFQGLGKPA</sequence>
<dbReference type="AlphaFoldDB" id="A0A2S5TIX5"/>
<dbReference type="InterPro" id="IPR011075">
    <property type="entry name" value="TetR_C"/>
</dbReference>
<dbReference type="EMBL" id="PSNW01000002">
    <property type="protein sequence ID" value="PPE74915.1"/>
    <property type="molecule type" value="Genomic_DNA"/>
</dbReference>
<dbReference type="PRINTS" id="PR00455">
    <property type="entry name" value="HTHTETR"/>
</dbReference>
<keyword evidence="1" id="KW-0805">Transcription regulation</keyword>
<dbReference type="Gene3D" id="1.10.357.10">
    <property type="entry name" value="Tetracycline Repressor, domain 2"/>
    <property type="match status" value="1"/>
</dbReference>